<evidence type="ECO:0000313" key="3">
    <source>
        <dbReference type="Proteomes" id="UP000276215"/>
    </source>
</evidence>
<keyword evidence="3" id="KW-1185">Reference proteome</keyword>
<evidence type="ECO:0000256" key="1">
    <source>
        <dbReference type="SAM" id="MobiDB-lite"/>
    </source>
</evidence>
<feature type="region of interest" description="Disordered" evidence="1">
    <location>
        <begin position="83"/>
        <end position="102"/>
    </location>
</feature>
<dbReference type="OrthoDB" id="5492278at2759"/>
<gene>
    <name evidence="2" type="ORF">L873DRAFT_1840452</name>
</gene>
<organism evidence="2 3">
    <name type="scientific">Choiromyces venosus 120613-1</name>
    <dbReference type="NCBI Taxonomy" id="1336337"/>
    <lineage>
        <taxon>Eukaryota</taxon>
        <taxon>Fungi</taxon>
        <taxon>Dikarya</taxon>
        <taxon>Ascomycota</taxon>
        <taxon>Pezizomycotina</taxon>
        <taxon>Pezizomycetes</taxon>
        <taxon>Pezizales</taxon>
        <taxon>Tuberaceae</taxon>
        <taxon>Choiromyces</taxon>
    </lineage>
</organism>
<feature type="non-terminal residue" evidence="2">
    <location>
        <position position="1"/>
    </location>
</feature>
<evidence type="ECO:0000313" key="2">
    <source>
        <dbReference type="EMBL" id="RPB04381.1"/>
    </source>
</evidence>
<dbReference type="Proteomes" id="UP000276215">
    <property type="component" value="Unassembled WGS sequence"/>
</dbReference>
<dbReference type="EMBL" id="ML120358">
    <property type="protein sequence ID" value="RPB04381.1"/>
    <property type="molecule type" value="Genomic_DNA"/>
</dbReference>
<name>A0A3N4K7F2_9PEZI</name>
<proteinExistence type="predicted"/>
<sequence>MDEQDQPGERKIGQHRVLTTWAVGKAWDRFCISRKEVILGAFSTVGLSLPIDGSRDHAELSIKGIDTARLANDLQAWHIGGLQQPTMDDESDGGESLASEEDNVESVFYEAGPLREELEGLEALPTSTLD</sequence>
<dbReference type="AlphaFoldDB" id="A0A3N4K7F2"/>
<protein>
    <submittedName>
        <fullName evidence="2">Uncharacterized protein</fullName>
    </submittedName>
</protein>
<feature type="compositionally biased region" description="Acidic residues" evidence="1">
    <location>
        <begin position="87"/>
        <end position="102"/>
    </location>
</feature>
<reference evidence="2 3" key="1">
    <citation type="journal article" date="2018" name="Nat. Ecol. Evol.">
        <title>Pezizomycetes genomes reveal the molecular basis of ectomycorrhizal truffle lifestyle.</title>
        <authorList>
            <person name="Murat C."/>
            <person name="Payen T."/>
            <person name="Noel B."/>
            <person name="Kuo A."/>
            <person name="Morin E."/>
            <person name="Chen J."/>
            <person name="Kohler A."/>
            <person name="Krizsan K."/>
            <person name="Balestrini R."/>
            <person name="Da Silva C."/>
            <person name="Montanini B."/>
            <person name="Hainaut M."/>
            <person name="Levati E."/>
            <person name="Barry K.W."/>
            <person name="Belfiori B."/>
            <person name="Cichocki N."/>
            <person name="Clum A."/>
            <person name="Dockter R.B."/>
            <person name="Fauchery L."/>
            <person name="Guy J."/>
            <person name="Iotti M."/>
            <person name="Le Tacon F."/>
            <person name="Lindquist E.A."/>
            <person name="Lipzen A."/>
            <person name="Malagnac F."/>
            <person name="Mello A."/>
            <person name="Molinier V."/>
            <person name="Miyauchi S."/>
            <person name="Poulain J."/>
            <person name="Riccioni C."/>
            <person name="Rubini A."/>
            <person name="Sitrit Y."/>
            <person name="Splivallo R."/>
            <person name="Traeger S."/>
            <person name="Wang M."/>
            <person name="Zifcakova L."/>
            <person name="Wipf D."/>
            <person name="Zambonelli A."/>
            <person name="Paolocci F."/>
            <person name="Nowrousian M."/>
            <person name="Ottonello S."/>
            <person name="Baldrian P."/>
            <person name="Spatafora J.W."/>
            <person name="Henrissat B."/>
            <person name="Nagy L.G."/>
            <person name="Aury J.M."/>
            <person name="Wincker P."/>
            <person name="Grigoriev I.V."/>
            <person name="Bonfante P."/>
            <person name="Martin F.M."/>
        </authorList>
    </citation>
    <scope>NUCLEOTIDE SEQUENCE [LARGE SCALE GENOMIC DNA]</scope>
    <source>
        <strain evidence="2 3">120613-1</strain>
    </source>
</reference>
<accession>A0A3N4K7F2</accession>